<feature type="compositionally biased region" description="Low complexity" evidence="3">
    <location>
        <begin position="282"/>
        <end position="298"/>
    </location>
</feature>
<keyword evidence="2" id="KW-0325">Glycoprotein</keyword>
<organism evidence="6 7">
    <name type="scientific">Penaeus vannamei</name>
    <name type="common">Whiteleg shrimp</name>
    <name type="synonym">Litopenaeus vannamei</name>
    <dbReference type="NCBI Taxonomy" id="6689"/>
    <lineage>
        <taxon>Eukaryota</taxon>
        <taxon>Metazoa</taxon>
        <taxon>Ecdysozoa</taxon>
        <taxon>Arthropoda</taxon>
        <taxon>Crustacea</taxon>
        <taxon>Multicrustacea</taxon>
        <taxon>Malacostraca</taxon>
        <taxon>Eumalacostraca</taxon>
        <taxon>Eucarida</taxon>
        <taxon>Decapoda</taxon>
        <taxon>Dendrobranchiata</taxon>
        <taxon>Penaeoidea</taxon>
        <taxon>Penaeidae</taxon>
        <taxon>Penaeus</taxon>
    </lineage>
</organism>
<evidence type="ECO:0000313" key="6">
    <source>
        <dbReference type="EMBL" id="ROT72233.1"/>
    </source>
</evidence>
<keyword evidence="1 4" id="KW-0732">Signal</keyword>
<feature type="signal peptide" evidence="4">
    <location>
        <begin position="1"/>
        <end position="22"/>
    </location>
</feature>
<evidence type="ECO:0000256" key="3">
    <source>
        <dbReference type="SAM" id="MobiDB-lite"/>
    </source>
</evidence>
<feature type="compositionally biased region" description="Basic residues" evidence="3">
    <location>
        <begin position="234"/>
        <end position="251"/>
    </location>
</feature>
<comment type="caution">
    <text evidence="6">The sequence shown here is derived from an EMBL/GenBank/DDBJ whole genome shotgun (WGS) entry which is preliminary data.</text>
</comment>
<keyword evidence="7" id="KW-1185">Reference proteome</keyword>
<dbReference type="InterPro" id="IPR043601">
    <property type="entry name" value="Rspo_Fu-CRD_dom"/>
</dbReference>
<dbReference type="PANTHER" id="PTHR46987">
    <property type="entry name" value="NEUROHYPOPHYSIAL HORMONES, N-TERMINAL DOMAIN CONTAINING PROTEIN"/>
    <property type="match status" value="1"/>
</dbReference>
<feature type="compositionally biased region" description="Low complexity" evidence="3">
    <location>
        <begin position="317"/>
        <end position="327"/>
    </location>
</feature>
<evidence type="ECO:0000313" key="7">
    <source>
        <dbReference type="Proteomes" id="UP000283509"/>
    </source>
</evidence>
<dbReference type="PANTHER" id="PTHR46987:SF7">
    <property type="entry name" value="TNFR-CYS DOMAIN-CONTAINING PROTEIN"/>
    <property type="match status" value="1"/>
</dbReference>
<proteinExistence type="predicted"/>
<dbReference type="Gene3D" id="2.10.220.10">
    <property type="entry name" value="Hormone Receptor, Insulin-like Growth Factor Receptor 1, Chain A, domain 2"/>
    <property type="match status" value="1"/>
</dbReference>
<reference evidence="6 7" key="1">
    <citation type="submission" date="2018-04" db="EMBL/GenBank/DDBJ databases">
        <authorList>
            <person name="Zhang X."/>
            <person name="Yuan J."/>
            <person name="Li F."/>
            <person name="Xiang J."/>
        </authorList>
    </citation>
    <scope>NUCLEOTIDE SEQUENCE [LARGE SCALE GENOMIC DNA]</scope>
    <source>
        <tissue evidence="6">Muscle</tissue>
    </source>
</reference>
<dbReference type="STRING" id="6689.A0A423T703"/>
<dbReference type="SUPFAM" id="SSF57184">
    <property type="entry name" value="Growth factor receptor domain"/>
    <property type="match status" value="1"/>
</dbReference>
<gene>
    <name evidence="6" type="ORF">C7M84_009395</name>
</gene>
<feature type="region of interest" description="Disordered" evidence="3">
    <location>
        <begin position="144"/>
        <end position="338"/>
    </location>
</feature>
<feature type="chain" id="PRO_5019187159" evidence="4">
    <location>
        <begin position="23"/>
        <end position="338"/>
    </location>
</feature>
<evidence type="ECO:0000256" key="1">
    <source>
        <dbReference type="ARBA" id="ARBA00022729"/>
    </source>
</evidence>
<evidence type="ECO:0000256" key="4">
    <source>
        <dbReference type="SAM" id="SignalP"/>
    </source>
</evidence>
<sequence>MVPQEATMLLAQLLLMNHFLAGFSHLPADQPLFQDINGINSIEVDAGCPYGCVRCSALNGCLACKPPFYLLLRRDGARQTASCTRACPRGFYKVTKKRNGFCAKCTMRGCAECDRHHYCSRCAADFVNFFGKCIPSHPENALETPYPRKTIYSPPAILETSGTPPSARGTRPSHRTAGSSRTTSAPSAGPPRAPSAGPRRPPSSRTSSSAPPSSGPPSSPPALVNHSRPSPAVRKAKRKGCRKRMKGRRNGAKGNATLPRGEGSPAPTSTPPPPLRRERQPRGLPQSPARPAKPPSAAENSLGAANTWRREARRQMTRPTARGRAASRPPPKASARRR</sequence>
<dbReference type="Pfam" id="PF15913">
    <property type="entry name" value="Furin-like_2"/>
    <property type="match status" value="1"/>
</dbReference>
<feature type="compositionally biased region" description="Low complexity" evidence="3">
    <location>
        <begin position="194"/>
        <end position="212"/>
    </location>
</feature>
<name>A0A423T703_PENVA</name>
<protein>
    <submittedName>
        <fullName evidence="6">R-spondin-3</fullName>
    </submittedName>
</protein>
<evidence type="ECO:0000256" key="2">
    <source>
        <dbReference type="ARBA" id="ARBA00023180"/>
    </source>
</evidence>
<dbReference type="Proteomes" id="UP000283509">
    <property type="component" value="Unassembled WGS sequence"/>
</dbReference>
<accession>A0A423T703</accession>
<dbReference type="InterPro" id="IPR051514">
    <property type="entry name" value="R-spondin"/>
</dbReference>
<dbReference type="OrthoDB" id="6376738at2759"/>
<reference evidence="6 7" key="2">
    <citation type="submission" date="2019-01" db="EMBL/GenBank/DDBJ databases">
        <title>The decoding of complex shrimp genome reveals the adaptation for benthos swimmer, frequently molting mechanism and breeding impact on genome.</title>
        <authorList>
            <person name="Sun Y."/>
            <person name="Gao Y."/>
            <person name="Yu Y."/>
        </authorList>
    </citation>
    <scope>NUCLEOTIDE SEQUENCE [LARGE SCALE GENOMIC DNA]</scope>
    <source>
        <tissue evidence="6">Muscle</tissue>
    </source>
</reference>
<evidence type="ECO:0000259" key="5">
    <source>
        <dbReference type="Pfam" id="PF15913"/>
    </source>
</evidence>
<dbReference type="AlphaFoldDB" id="A0A423T703"/>
<feature type="domain" description="R-spondin Fu-CRD" evidence="5">
    <location>
        <begin position="51"/>
        <end position="142"/>
    </location>
</feature>
<dbReference type="InterPro" id="IPR009030">
    <property type="entry name" value="Growth_fac_rcpt_cys_sf"/>
</dbReference>
<dbReference type="EMBL" id="QCYY01002190">
    <property type="protein sequence ID" value="ROT72233.1"/>
    <property type="molecule type" value="Genomic_DNA"/>
</dbReference>